<dbReference type="EMBL" id="CP003837">
    <property type="protein sequence ID" value="AGH43533.1"/>
    <property type="molecule type" value="Genomic_DNA"/>
</dbReference>
<organism evidence="2 3">
    <name type="scientific">Paraglaciecola psychrophila 170</name>
    <dbReference type="NCBI Taxonomy" id="1129794"/>
    <lineage>
        <taxon>Bacteria</taxon>
        <taxon>Pseudomonadati</taxon>
        <taxon>Pseudomonadota</taxon>
        <taxon>Gammaproteobacteria</taxon>
        <taxon>Alteromonadales</taxon>
        <taxon>Alteromonadaceae</taxon>
        <taxon>Paraglaciecola</taxon>
    </lineage>
</organism>
<feature type="domain" description="DUF3291" evidence="1">
    <location>
        <begin position="1"/>
        <end position="40"/>
    </location>
</feature>
<dbReference type="Proteomes" id="UP000011864">
    <property type="component" value="Chromosome"/>
</dbReference>
<protein>
    <recommendedName>
        <fullName evidence="1">DUF3291 domain-containing protein</fullName>
    </recommendedName>
</protein>
<proteinExistence type="predicted"/>
<dbReference type="KEGG" id="gps:C427_1424"/>
<reference evidence="2 3" key="1">
    <citation type="journal article" date="2013" name="Genome Announc.">
        <title>Complete Genome Sequence of Glaciecola psychrophila Strain 170T.</title>
        <authorList>
            <person name="Yin J."/>
            <person name="Chen J."/>
            <person name="Liu G."/>
            <person name="Yu Y."/>
            <person name="Song L."/>
            <person name="Wang X."/>
            <person name="Qu X."/>
        </authorList>
    </citation>
    <scope>NUCLEOTIDE SEQUENCE [LARGE SCALE GENOMIC DNA]</scope>
    <source>
        <strain evidence="2 3">170</strain>
    </source>
</reference>
<dbReference type="Pfam" id="PF11695">
    <property type="entry name" value="DUF3291"/>
    <property type="match status" value="1"/>
</dbReference>
<dbReference type="STRING" id="1129794.C427_1424"/>
<dbReference type="HOGENOM" id="CLU_3293763_0_0_6"/>
<dbReference type="InterPro" id="IPR021708">
    <property type="entry name" value="DUF3291"/>
</dbReference>
<evidence type="ECO:0000313" key="2">
    <source>
        <dbReference type="EMBL" id="AGH43533.1"/>
    </source>
</evidence>
<accession>K7AWQ0</accession>
<evidence type="ECO:0000313" key="3">
    <source>
        <dbReference type="Proteomes" id="UP000011864"/>
    </source>
</evidence>
<sequence>MSVWQSVEVLKQFMFKTLNIDFLKRKKEWFEATTKQTYAL</sequence>
<evidence type="ECO:0000259" key="1">
    <source>
        <dbReference type="Pfam" id="PF11695"/>
    </source>
</evidence>
<gene>
    <name evidence="2" type="ORF">C427_1424</name>
</gene>
<keyword evidence="3" id="KW-1185">Reference proteome</keyword>
<name>K7AWQ0_9ALTE</name>
<dbReference type="AlphaFoldDB" id="K7AWQ0"/>